<gene>
    <name evidence="2" type="ORF">BN7_1080</name>
</gene>
<evidence type="ECO:0000313" key="2">
    <source>
        <dbReference type="EMBL" id="CCH41539.1"/>
    </source>
</evidence>
<feature type="compositionally biased region" description="Polar residues" evidence="1">
    <location>
        <begin position="111"/>
        <end position="123"/>
    </location>
</feature>
<feature type="compositionally biased region" description="Polar residues" evidence="1">
    <location>
        <begin position="47"/>
        <end position="58"/>
    </location>
</feature>
<evidence type="ECO:0000256" key="1">
    <source>
        <dbReference type="SAM" id="MobiDB-lite"/>
    </source>
</evidence>
<dbReference type="Proteomes" id="UP000009328">
    <property type="component" value="Unassembled WGS sequence"/>
</dbReference>
<dbReference type="InParanoid" id="K0KJ72"/>
<feature type="compositionally biased region" description="Polar residues" evidence="1">
    <location>
        <begin position="90"/>
        <end position="102"/>
    </location>
</feature>
<accession>K0KJ72</accession>
<feature type="compositionally biased region" description="Basic residues" evidence="1">
    <location>
        <begin position="1"/>
        <end position="10"/>
    </location>
</feature>
<reference evidence="2 3" key="1">
    <citation type="journal article" date="2012" name="Eukaryot. Cell">
        <title>Draft genome sequence of Wickerhamomyces ciferrii NRRL Y-1031 F-60-10.</title>
        <authorList>
            <person name="Schneider J."/>
            <person name="Andrea H."/>
            <person name="Blom J."/>
            <person name="Jaenicke S."/>
            <person name="Ruckert C."/>
            <person name="Schorsch C."/>
            <person name="Szczepanowski R."/>
            <person name="Farwick M."/>
            <person name="Goesmann A."/>
            <person name="Puhler A."/>
            <person name="Schaffer S."/>
            <person name="Tauch A."/>
            <person name="Kohler T."/>
            <person name="Brinkrolf K."/>
        </authorList>
    </citation>
    <scope>NUCLEOTIDE SEQUENCE [LARGE SCALE GENOMIC DNA]</scope>
    <source>
        <strain evidence="3">ATCC 14091 / BCRC 22168 / CBS 111 / JCM 3599 / NBRC 0793 / NRRL Y-1031 F-60-10</strain>
    </source>
</reference>
<keyword evidence="3" id="KW-1185">Reference proteome</keyword>
<comment type="caution">
    <text evidence="2">The sequence shown here is derived from an EMBL/GenBank/DDBJ whole genome shotgun (WGS) entry which is preliminary data.</text>
</comment>
<keyword evidence="2" id="KW-0675">Receptor</keyword>
<dbReference type="HOGENOM" id="CLU_585538_0_0_1"/>
<sequence length="467" mass="54048">MPLVNHRQRPKKEPKSPTKNKASKNPQTTKLNFEKFDRVNLDMFNVKPSQRSSTPRTYTNDDDGVNELSSSKSSRAPKEQKKTVKKGRKSTTSYDQSSSPRTPSKKLDTLTIGSNSPDSSPLASDSRKNLSKSLDSLTKKDTAASDEEDIKIISHHKPQTQSSNHSYNQEELDERQAAIKETEDQIRILITKPITLEEKIKILKKDEEEHDRQFEQSRRFQPSLQEMFGLGDIGMVYVEPDPEINEEYVKKYESENGKISHHVPIIEFELFEGIEVASVSSRRPGDCEYLERQYSVRTIEQVLELTVNDIIREKYLIYIKNVKINPKFIRDTERHLKTFLNTNIYKGCPNDGKKLDGNFNYCEKCGRTVKPKDHFKLKLEFYSITNPQSKLKVTVFNDVVEKEIFPWAELSAKNINIGLQGDNLKYLEKLKPYFEDCAFDIMMTTKKFKSYGREILSHTLDHMERVS</sequence>
<name>K0KJ72_WICCF</name>
<protein>
    <submittedName>
        <fullName evidence="2">G-protein coupled receptor</fullName>
    </submittedName>
</protein>
<organism evidence="2 3">
    <name type="scientific">Wickerhamomyces ciferrii (strain ATCC 14091 / BCRC 22168 / CBS 111 / JCM 3599 / NBRC 0793 / NRRL Y-1031 F-60-10)</name>
    <name type="common">Yeast</name>
    <name type="synonym">Pichia ciferrii</name>
    <dbReference type="NCBI Taxonomy" id="1206466"/>
    <lineage>
        <taxon>Eukaryota</taxon>
        <taxon>Fungi</taxon>
        <taxon>Dikarya</taxon>
        <taxon>Ascomycota</taxon>
        <taxon>Saccharomycotina</taxon>
        <taxon>Saccharomycetes</taxon>
        <taxon>Phaffomycetales</taxon>
        <taxon>Wickerhamomycetaceae</taxon>
        <taxon>Wickerhamomyces</taxon>
    </lineage>
</organism>
<dbReference type="EMBL" id="CAIF01000025">
    <property type="protein sequence ID" value="CCH41539.1"/>
    <property type="molecule type" value="Genomic_DNA"/>
</dbReference>
<evidence type="ECO:0000313" key="3">
    <source>
        <dbReference type="Proteomes" id="UP000009328"/>
    </source>
</evidence>
<feature type="region of interest" description="Disordered" evidence="1">
    <location>
        <begin position="1"/>
        <end position="147"/>
    </location>
</feature>
<proteinExistence type="predicted"/>
<dbReference type="AlphaFoldDB" id="K0KJ72"/>
<feature type="compositionally biased region" description="Polar residues" evidence="1">
    <location>
        <begin position="17"/>
        <end position="31"/>
    </location>
</feature>